<feature type="compositionally biased region" description="Low complexity" evidence="3">
    <location>
        <begin position="413"/>
        <end position="432"/>
    </location>
</feature>
<feature type="compositionally biased region" description="Acidic residues" evidence="3">
    <location>
        <begin position="212"/>
        <end position="223"/>
    </location>
</feature>
<dbReference type="STRING" id="595528.A0A0D2WJ54"/>
<feature type="compositionally biased region" description="Polar residues" evidence="3">
    <location>
        <begin position="343"/>
        <end position="354"/>
    </location>
</feature>
<dbReference type="InterPro" id="IPR036964">
    <property type="entry name" value="RASGEF_cat_dom_sf"/>
</dbReference>
<dbReference type="InterPro" id="IPR001895">
    <property type="entry name" value="RASGEF_cat_dom"/>
</dbReference>
<dbReference type="PANTHER" id="PTHR23113">
    <property type="entry name" value="GUANINE NUCLEOTIDE EXCHANGE FACTOR"/>
    <property type="match status" value="1"/>
</dbReference>
<feature type="compositionally biased region" description="Low complexity" evidence="3">
    <location>
        <begin position="126"/>
        <end position="154"/>
    </location>
</feature>
<dbReference type="SUPFAM" id="SSF50729">
    <property type="entry name" value="PH domain-like"/>
    <property type="match status" value="1"/>
</dbReference>
<dbReference type="Proteomes" id="UP000008743">
    <property type="component" value="Unassembled WGS sequence"/>
</dbReference>
<organism evidence="6 7">
    <name type="scientific">Capsaspora owczarzaki (strain ATCC 30864)</name>
    <dbReference type="NCBI Taxonomy" id="595528"/>
    <lineage>
        <taxon>Eukaryota</taxon>
        <taxon>Filasterea</taxon>
        <taxon>Capsaspora</taxon>
    </lineage>
</organism>
<dbReference type="InterPro" id="IPR011993">
    <property type="entry name" value="PH-like_dom_sf"/>
</dbReference>
<dbReference type="Gene3D" id="1.10.840.10">
    <property type="entry name" value="Ras guanine-nucleotide exchange factors catalytic domain"/>
    <property type="match status" value="1"/>
</dbReference>
<dbReference type="Pfam" id="PF00617">
    <property type="entry name" value="RasGEF"/>
    <property type="match status" value="1"/>
</dbReference>
<feature type="compositionally biased region" description="Polar residues" evidence="3">
    <location>
        <begin position="277"/>
        <end position="286"/>
    </location>
</feature>
<keyword evidence="1 2" id="KW-0344">Guanine-nucleotide releasing factor</keyword>
<dbReference type="GO" id="GO:0005886">
    <property type="term" value="C:plasma membrane"/>
    <property type="evidence" value="ECO:0007669"/>
    <property type="project" value="TreeGrafter"/>
</dbReference>
<evidence type="ECO:0000313" key="7">
    <source>
        <dbReference type="Proteomes" id="UP000008743"/>
    </source>
</evidence>
<reference evidence="7" key="1">
    <citation type="submission" date="2011-02" db="EMBL/GenBank/DDBJ databases">
        <title>The Genome Sequence of Capsaspora owczarzaki ATCC 30864.</title>
        <authorList>
            <person name="Russ C."/>
            <person name="Cuomo C."/>
            <person name="Burger G."/>
            <person name="Gray M.W."/>
            <person name="Holland P.W.H."/>
            <person name="King N."/>
            <person name="Lang F.B.F."/>
            <person name="Roger A.J."/>
            <person name="Ruiz-Trillo I."/>
            <person name="Young S.K."/>
            <person name="Zeng Q."/>
            <person name="Gargeya S."/>
            <person name="Alvarado L."/>
            <person name="Berlin A."/>
            <person name="Chapman S.B."/>
            <person name="Chen Z."/>
            <person name="Freedman E."/>
            <person name="Gellesch M."/>
            <person name="Goldberg J."/>
            <person name="Griggs A."/>
            <person name="Gujja S."/>
            <person name="Heilman E."/>
            <person name="Heiman D."/>
            <person name="Howarth C."/>
            <person name="Mehta T."/>
            <person name="Neiman D."/>
            <person name="Pearson M."/>
            <person name="Roberts A."/>
            <person name="Saif S."/>
            <person name="Shea T."/>
            <person name="Shenoy N."/>
            <person name="Sisk P."/>
            <person name="Stolte C."/>
            <person name="Sykes S."/>
            <person name="White J."/>
            <person name="Yandava C."/>
            <person name="Haas B."/>
            <person name="Nusbaum C."/>
            <person name="Birren B."/>
        </authorList>
    </citation>
    <scope>NUCLEOTIDE SEQUENCE</scope>
    <source>
        <strain evidence="7">ATCC 30864</strain>
    </source>
</reference>
<dbReference type="PROSITE" id="PS50003">
    <property type="entry name" value="PH_DOMAIN"/>
    <property type="match status" value="1"/>
</dbReference>
<feature type="compositionally biased region" description="Polar residues" evidence="3">
    <location>
        <begin position="757"/>
        <end position="777"/>
    </location>
</feature>
<feature type="compositionally biased region" description="Polar residues" evidence="3">
    <location>
        <begin position="715"/>
        <end position="729"/>
    </location>
</feature>
<dbReference type="PROSITE" id="PS50009">
    <property type="entry name" value="RASGEF_CAT"/>
    <property type="match status" value="1"/>
</dbReference>
<dbReference type="InterPro" id="IPR023578">
    <property type="entry name" value="Ras_GEF_dom_sf"/>
</dbReference>
<feature type="compositionally biased region" description="Low complexity" evidence="3">
    <location>
        <begin position="254"/>
        <end position="276"/>
    </location>
</feature>
<feature type="region of interest" description="Disordered" evidence="3">
    <location>
        <begin position="959"/>
        <end position="978"/>
    </location>
</feature>
<dbReference type="OMA" id="ARTHIDK"/>
<evidence type="ECO:0000256" key="1">
    <source>
        <dbReference type="ARBA" id="ARBA00022658"/>
    </source>
</evidence>
<evidence type="ECO:0000259" key="5">
    <source>
        <dbReference type="PROSITE" id="PS50009"/>
    </source>
</evidence>
<feature type="region of interest" description="Disordered" evidence="3">
    <location>
        <begin position="679"/>
        <end position="856"/>
    </location>
</feature>
<dbReference type="RefSeq" id="XP_004365649.1">
    <property type="nucleotide sequence ID" value="XM_004365592.2"/>
</dbReference>
<dbReference type="AlphaFoldDB" id="A0A0D2WJ54"/>
<dbReference type="InterPro" id="IPR001849">
    <property type="entry name" value="PH_domain"/>
</dbReference>
<dbReference type="SUPFAM" id="SSF48366">
    <property type="entry name" value="Ras GEF"/>
    <property type="match status" value="1"/>
</dbReference>
<dbReference type="GO" id="GO:0007265">
    <property type="term" value="P:Ras protein signal transduction"/>
    <property type="evidence" value="ECO:0007669"/>
    <property type="project" value="TreeGrafter"/>
</dbReference>
<dbReference type="SMART" id="SM00233">
    <property type="entry name" value="PH"/>
    <property type="match status" value="1"/>
</dbReference>
<feature type="compositionally biased region" description="Low complexity" evidence="3">
    <location>
        <begin position="693"/>
        <end position="706"/>
    </location>
</feature>
<evidence type="ECO:0000256" key="3">
    <source>
        <dbReference type="SAM" id="MobiDB-lite"/>
    </source>
</evidence>
<dbReference type="OrthoDB" id="10254377at2759"/>
<feature type="compositionally biased region" description="Low complexity" evidence="3">
    <location>
        <begin position="829"/>
        <end position="843"/>
    </location>
</feature>
<proteinExistence type="predicted"/>
<protein>
    <submittedName>
        <fullName evidence="6">Ras-specific guanine nucleotide-releasing factor RalGPS1</fullName>
    </submittedName>
</protein>
<dbReference type="CDD" id="cd00155">
    <property type="entry name" value="RasGEF"/>
    <property type="match status" value="1"/>
</dbReference>
<evidence type="ECO:0000259" key="4">
    <source>
        <dbReference type="PROSITE" id="PS50003"/>
    </source>
</evidence>
<dbReference type="InParanoid" id="A0A0D2WJ54"/>
<feature type="compositionally biased region" description="Gly residues" evidence="3">
    <location>
        <begin position="201"/>
        <end position="210"/>
    </location>
</feature>
<feature type="domain" description="PH" evidence="4">
    <location>
        <begin position="856"/>
        <end position="1030"/>
    </location>
</feature>
<sequence>MRRPGKKKSPSSSGVGDVLRSDDEQEADEALNAGDDNAAEDFRLKHNTQQQQHHGSSSSSSSDPHHPNHLQYHPQYQQQQQQQGEHQHHQHLHHPHSRSDPANPVIEDTVRVGSGVPLSQWSALRHQQQQQQHALHHGLQSEQQQQGQQQHHGSIFSLLKSAGRASSQKPASFSSASAASAHPVQLVTAHRSALSETGVRAGSGGAGGGPLQDDDFDSDDESSSSDTDAHTDLGRSHRPAPLESQAQPPSQLDAAVAAAAAAAAAATTTATATTAVGSASSISDNGGFSFPGASAARRAAWARRGKQSTTLPAKTDRNALAAAFAPSNFFTLPSQQQHHHGGSASSMSTPTSPGHASGVPSTDEDVAYSSMRRKGSSSFKRFFGSVGSETGPVSLPGSASLQRPHPYDLEPASSRSSSSFDRQDSSSSTGSGHQLPFRAVVEDFGIAELAKQWTIIDMGLFCKIGHEELLSCAWTKKTKLTLTPNIVAFTQRFNNVIYWMSQAVLTPSHEKDRAELVSLFIKLAKHLLKLNNINGVQAVVSMLQSTPIFRLSKTWALVSKKRRARFEKLADLMAEDSNRVKLREYTANLHLPCIPYLGLFLNDITYVDSAFPDPASPERMSKMMDIIDQVTKYQMSNYGHIPIVIPVREYLLSIQYLDELRTFIEDDNYKLSLEREPKASLAPTPVPPGHDTLSPSFPPGLSLSRSTGHLPVHTPPSSGTHTPLSQRLSGGSLRRKPRTLVSQDSLPARLSDAEAFESTSLDSKGSQSLRNSSNRTPNLLDDSFDATAADAVSYSTGGSSSDITGDASSAVSHSSLPHMPDGPHGAAGTLPHSTVSSTTLSSHGDSHQHGSTSDNSTVFEGALKVKHCYYRGKKAKARSWKRVWAVLHRSGHLHLFAEKRPSRNDRSGFKPEVDEVLILSSDSQVVVDSTYTKRPHVLQLLVRELDKPEDGAMHLHHHHFHHDDHDHHQQQQHHQSHHEMFGLHLHFHGSPAPSHAESGSRTDLHSEYKVQTQSSDDMQLWLFYLLQVHNDLQARTHIDKSRYTNLMSFTDS</sequence>
<dbReference type="GO" id="GO:0005085">
    <property type="term" value="F:guanyl-nucleotide exchange factor activity"/>
    <property type="evidence" value="ECO:0007669"/>
    <property type="project" value="UniProtKB-KW"/>
</dbReference>
<keyword evidence="7" id="KW-1185">Reference proteome</keyword>
<dbReference type="InterPro" id="IPR008937">
    <property type="entry name" value="Ras-like_GEF"/>
</dbReference>
<dbReference type="SMART" id="SM00147">
    <property type="entry name" value="RasGEF"/>
    <property type="match status" value="1"/>
</dbReference>
<gene>
    <name evidence="6" type="ORF">CAOG_000778</name>
</gene>
<feature type="compositionally biased region" description="Low complexity" evidence="3">
    <location>
        <begin position="69"/>
        <end position="84"/>
    </location>
</feature>
<evidence type="ECO:0000256" key="2">
    <source>
        <dbReference type="PROSITE-ProRule" id="PRU00168"/>
    </source>
</evidence>
<feature type="region of interest" description="Disordered" evidence="3">
    <location>
        <begin position="1"/>
        <end position="317"/>
    </location>
</feature>
<dbReference type="Gene3D" id="2.30.29.30">
    <property type="entry name" value="Pleckstrin-homology domain (PH domain)/Phosphotyrosine-binding domain (PTB)"/>
    <property type="match status" value="1"/>
</dbReference>
<evidence type="ECO:0000313" key="6">
    <source>
        <dbReference type="EMBL" id="KJE89268.1"/>
    </source>
</evidence>
<feature type="region of interest" description="Disordered" evidence="3">
    <location>
        <begin position="393"/>
        <end position="433"/>
    </location>
</feature>
<accession>A0A0D2WJ54</accession>
<feature type="region of interest" description="Disordered" evidence="3">
    <location>
        <begin position="332"/>
        <end position="363"/>
    </location>
</feature>
<feature type="compositionally biased region" description="Low complexity" evidence="3">
    <location>
        <begin position="790"/>
        <end position="810"/>
    </location>
</feature>
<feature type="domain" description="Ras-GEF" evidence="5">
    <location>
        <begin position="445"/>
        <end position="678"/>
    </location>
</feature>
<dbReference type="PANTHER" id="PTHR23113:SF368">
    <property type="entry name" value="CELL DIVISION CONTROL PROTEIN 25"/>
    <property type="match status" value="1"/>
</dbReference>
<name>A0A0D2WJ54_CAPO3</name>
<dbReference type="EMBL" id="KE346360">
    <property type="protein sequence ID" value="KJE89268.1"/>
    <property type="molecule type" value="Genomic_DNA"/>
</dbReference>
<feature type="compositionally biased region" description="Low complexity" evidence="3">
    <location>
        <begin position="165"/>
        <end position="181"/>
    </location>
</feature>
<dbReference type="eggNOG" id="KOG3417">
    <property type="taxonomic scope" value="Eukaryota"/>
</dbReference>